<keyword evidence="5 7" id="KW-1133">Transmembrane helix</keyword>
<keyword evidence="4 7" id="KW-0812">Transmembrane</keyword>
<feature type="transmembrane region" description="Helical" evidence="7">
    <location>
        <begin position="420"/>
        <end position="439"/>
    </location>
</feature>
<dbReference type="InterPro" id="IPR013936">
    <property type="entry name" value="CRT-like"/>
</dbReference>
<evidence type="ECO:0008006" key="10">
    <source>
        <dbReference type="Google" id="ProtNLM"/>
    </source>
</evidence>
<evidence type="ECO:0000256" key="4">
    <source>
        <dbReference type="ARBA" id="ARBA00022692"/>
    </source>
</evidence>
<dbReference type="GO" id="GO:0016020">
    <property type="term" value="C:membrane"/>
    <property type="evidence" value="ECO:0007669"/>
    <property type="project" value="UniProtKB-SubCell"/>
</dbReference>
<evidence type="ECO:0000313" key="9">
    <source>
        <dbReference type="Proteomes" id="UP001515480"/>
    </source>
</evidence>
<sequence>MEEPLLPAEQSPPPSSIDETVRSVRCRPAALGLALVAYVAVGAVERVCFTRMTAKLADDVLFMHTLLAALSMALFIVLWMARAQNGREPIAEQLQRLHPTALLQMALLDATHTILALDGAAGVAGTTQAVLLQGAVPIRMLLSVLLPAESDAALCGVRRICVQLKSGLAYFSFWSWLSSGRWCRQVGVLLIVIAMVAAAAVPDGGCHGAMQVSGLYSLAARAPHRWQSEAFGSAANSSLAVVTLPEQQQQQEEGEGAGNGQRRATFILSLFVGGVAAMHKQRCLSRTPTDVVIFNAWLAFSQLIAGLIVAPPLLLVLHAESPVVTLGRLAHGLRCCTAGFAPLQCSTVPSVAGFAPLLLMFFIMSTMWSTIAYIMLHYGNQALLTIGSALLLPVTLLAFLRPIPLPFSWAAPPEPLSHHAALAAVGMIFALTLFHGGTLREIWRAERRRREAQAAADAADAERGAADLHEQPGVAKHLSGF</sequence>
<comment type="similarity">
    <text evidence="2">Belongs to the CRT-like transporter family.</text>
</comment>
<evidence type="ECO:0000256" key="7">
    <source>
        <dbReference type="SAM" id="Phobius"/>
    </source>
</evidence>
<protein>
    <recommendedName>
        <fullName evidence="10">Alpha-1,3-glucosyltransferase</fullName>
    </recommendedName>
</protein>
<evidence type="ECO:0000256" key="1">
    <source>
        <dbReference type="ARBA" id="ARBA00004141"/>
    </source>
</evidence>
<feature type="transmembrane region" description="Helical" evidence="7">
    <location>
        <begin position="61"/>
        <end position="81"/>
    </location>
</feature>
<evidence type="ECO:0000256" key="3">
    <source>
        <dbReference type="ARBA" id="ARBA00022448"/>
    </source>
</evidence>
<evidence type="ECO:0000256" key="2">
    <source>
        <dbReference type="ARBA" id="ARBA00006690"/>
    </source>
</evidence>
<gene>
    <name evidence="8" type="ORF">AB1Y20_014330</name>
</gene>
<proteinExistence type="inferred from homology"/>
<evidence type="ECO:0000313" key="8">
    <source>
        <dbReference type="EMBL" id="KAL1496739.1"/>
    </source>
</evidence>
<feature type="transmembrane region" description="Helical" evidence="7">
    <location>
        <begin position="382"/>
        <end position="400"/>
    </location>
</feature>
<name>A0AB34IFZ0_PRYPA</name>
<comment type="caution">
    <text evidence="8">The sequence shown here is derived from an EMBL/GenBank/DDBJ whole genome shotgun (WGS) entry which is preliminary data.</text>
</comment>
<dbReference type="AlphaFoldDB" id="A0AB34IFZ0"/>
<dbReference type="Pfam" id="PF08627">
    <property type="entry name" value="CRT-like"/>
    <property type="match status" value="1"/>
</dbReference>
<organism evidence="8 9">
    <name type="scientific">Prymnesium parvum</name>
    <name type="common">Toxic golden alga</name>
    <dbReference type="NCBI Taxonomy" id="97485"/>
    <lineage>
        <taxon>Eukaryota</taxon>
        <taxon>Haptista</taxon>
        <taxon>Haptophyta</taxon>
        <taxon>Prymnesiophyceae</taxon>
        <taxon>Prymnesiales</taxon>
        <taxon>Prymnesiaceae</taxon>
        <taxon>Prymnesium</taxon>
    </lineage>
</organism>
<feature type="transmembrane region" description="Helical" evidence="7">
    <location>
        <begin position="29"/>
        <end position="49"/>
    </location>
</feature>
<keyword evidence="3" id="KW-0813">Transport</keyword>
<keyword evidence="9" id="KW-1185">Reference proteome</keyword>
<feature type="transmembrane region" description="Helical" evidence="7">
    <location>
        <begin position="354"/>
        <end position="375"/>
    </location>
</feature>
<accession>A0AB34IFZ0</accession>
<dbReference type="EMBL" id="JBGBPQ010000028">
    <property type="protein sequence ID" value="KAL1496739.1"/>
    <property type="molecule type" value="Genomic_DNA"/>
</dbReference>
<comment type="subcellular location">
    <subcellularLocation>
        <location evidence="1">Membrane</location>
        <topology evidence="1">Multi-pass membrane protein</topology>
    </subcellularLocation>
</comment>
<evidence type="ECO:0000256" key="5">
    <source>
        <dbReference type="ARBA" id="ARBA00022989"/>
    </source>
</evidence>
<keyword evidence="6 7" id="KW-0472">Membrane</keyword>
<dbReference type="Proteomes" id="UP001515480">
    <property type="component" value="Unassembled WGS sequence"/>
</dbReference>
<reference evidence="8 9" key="1">
    <citation type="journal article" date="2024" name="Science">
        <title>Giant polyketide synthase enzymes in the biosynthesis of giant marine polyether toxins.</title>
        <authorList>
            <person name="Fallon T.R."/>
            <person name="Shende V.V."/>
            <person name="Wierzbicki I.H."/>
            <person name="Pendleton A.L."/>
            <person name="Watervoot N.F."/>
            <person name="Auber R.P."/>
            <person name="Gonzalez D.J."/>
            <person name="Wisecaver J.H."/>
            <person name="Moore B.S."/>
        </authorList>
    </citation>
    <scope>NUCLEOTIDE SEQUENCE [LARGE SCALE GENOMIC DNA]</scope>
    <source>
        <strain evidence="8 9">12B1</strain>
    </source>
</reference>
<evidence type="ECO:0000256" key="6">
    <source>
        <dbReference type="ARBA" id="ARBA00023136"/>
    </source>
</evidence>
<feature type="transmembrane region" description="Helical" evidence="7">
    <location>
        <begin position="291"/>
        <end position="314"/>
    </location>
</feature>